<evidence type="ECO:0000256" key="5">
    <source>
        <dbReference type="ARBA" id="ARBA00022833"/>
    </source>
</evidence>
<dbReference type="Gene3D" id="3.30.160.60">
    <property type="entry name" value="Classic Zinc Finger"/>
    <property type="match status" value="11"/>
</dbReference>
<dbReference type="GO" id="GO:0000785">
    <property type="term" value="C:chromatin"/>
    <property type="evidence" value="ECO:0007669"/>
    <property type="project" value="UniProtKB-ARBA"/>
</dbReference>
<feature type="domain" description="C2H2-type" evidence="12">
    <location>
        <begin position="126"/>
        <end position="153"/>
    </location>
</feature>
<feature type="domain" description="C2H2-type" evidence="12">
    <location>
        <begin position="12"/>
        <end position="39"/>
    </location>
</feature>
<dbReference type="GO" id="GO:0003682">
    <property type="term" value="F:chromatin binding"/>
    <property type="evidence" value="ECO:0007669"/>
    <property type="project" value="UniProtKB-ARBA"/>
</dbReference>
<accession>A0A1B6KAW5</accession>
<dbReference type="GO" id="GO:0043565">
    <property type="term" value="F:sequence-specific DNA binding"/>
    <property type="evidence" value="ECO:0007669"/>
    <property type="project" value="UniProtKB-ARBA"/>
</dbReference>
<evidence type="ECO:0000256" key="1">
    <source>
        <dbReference type="ARBA" id="ARBA00004123"/>
    </source>
</evidence>
<evidence type="ECO:0000256" key="7">
    <source>
        <dbReference type="ARBA" id="ARBA00023125"/>
    </source>
</evidence>
<keyword evidence="6" id="KW-0805">Transcription regulation</keyword>
<dbReference type="SMART" id="SM00355">
    <property type="entry name" value="ZnF_C2H2"/>
    <property type="match status" value="17"/>
</dbReference>
<comment type="subcellular location">
    <subcellularLocation>
        <location evidence="1">Nucleus</location>
    </subcellularLocation>
</comment>
<dbReference type="PROSITE" id="PS50157">
    <property type="entry name" value="ZINC_FINGER_C2H2_2"/>
    <property type="match status" value="16"/>
</dbReference>
<keyword evidence="3" id="KW-0677">Repeat</keyword>
<feature type="domain" description="C2H2-type" evidence="12">
    <location>
        <begin position="70"/>
        <end position="97"/>
    </location>
</feature>
<evidence type="ECO:0000259" key="12">
    <source>
        <dbReference type="PROSITE" id="PS50157"/>
    </source>
</evidence>
<evidence type="ECO:0000256" key="3">
    <source>
        <dbReference type="ARBA" id="ARBA00022737"/>
    </source>
</evidence>
<keyword evidence="8" id="KW-0804">Transcription</keyword>
<feature type="domain" description="C2H2-type" evidence="12">
    <location>
        <begin position="278"/>
        <end position="306"/>
    </location>
</feature>
<dbReference type="InterPro" id="IPR013087">
    <property type="entry name" value="Znf_C2H2_type"/>
</dbReference>
<feature type="domain" description="C2H2-type" evidence="12">
    <location>
        <begin position="503"/>
        <end position="530"/>
    </location>
</feature>
<feature type="domain" description="C2H2-type" evidence="12">
    <location>
        <begin position="230"/>
        <end position="252"/>
    </location>
</feature>
<keyword evidence="7" id="KW-0238">DNA-binding</keyword>
<evidence type="ECO:0000256" key="11">
    <source>
        <dbReference type="SAM" id="MobiDB-lite"/>
    </source>
</evidence>
<dbReference type="PROSITE" id="PS00028">
    <property type="entry name" value="ZINC_FINGER_C2H2_1"/>
    <property type="match status" value="16"/>
</dbReference>
<feature type="domain" description="C2H2-type" evidence="12">
    <location>
        <begin position="356"/>
        <end position="384"/>
    </location>
</feature>
<dbReference type="SUPFAM" id="SSF57667">
    <property type="entry name" value="beta-beta-alpha zinc fingers"/>
    <property type="match status" value="8"/>
</dbReference>
<keyword evidence="4 10" id="KW-0863">Zinc-finger</keyword>
<evidence type="ECO:0000256" key="8">
    <source>
        <dbReference type="ARBA" id="ARBA00023163"/>
    </source>
</evidence>
<feature type="domain" description="C2H2-type" evidence="12">
    <location>
        <begin position="41"/>
        <end position="69"/>
    </location>
</feature>
<feature type="region of interest" description="Disordered" evidence="11">
    <location>
        <begin position="549"/>
        <end position="576"/>
    </location>
</feature>
<evidence type="ECO:0000256" key="4">
    <source>
        <dbReference type="ARBA" id="ARBA00022771"/>
    </source>
</evidence>
<dbReference type="Pfam" id="PF12171">
    <property type="entry name" value="zf-C2H2_jaz"/>
    <property type="match status" value="1"/>
</dbReference>
<evidence type="ECO:0000256" key="2">
    <source>
        <dbReference type="ARBA" id="ARBA00022723"/>
    </source>
</evidence>
<dbReference type="InterPro" id="IPR050636">
    <property type="entry name" value="C2H2-ZF_domain-containing"/>
</dbReference>
<dbReference type="InterPro" id="IPR036236">
    <property type="entry name" value="Znf_C2H2_sf"/>
</dbReference>
<protein>
    <recommendedName>
        <fullName evidence="12">C2H2-type domain-containing protein</fullName>
    </recommendedName>
</protein>
<dbReference type="PANTHER" id="PTHR47772:SF13">
    <property type="entry name" value="GASTRULA ZINC FINGER PROTEIN XLCGF49.1-LIKE-RELATED"/>
    <property type="match status" value="1"/>
</dbReference>
<gene>
    <name evidence="13" type="ORF">g.30154</name>
</gene>
<feature type="domain" description="C2H2-type" evidence="12">
    <location>
        <begin position="308"/>
        <end position="331"/>
    </location>
</feature>
<organism evidence="13">
    <name type="scientific">Graphocephala atropunctata</name>
    <dbReference type="NCBI Taxonomy" id="36148"/>
    <lineage>
        <taxon>Eukaryota</taxon>
        <taxon>Metazoa</taxon>
        <taxon>Ecdysozoa</taxon>
        <taxon>Arthropoda</taxon>
        <taxon>Hexapoda</taxon>
        <taxon>Insecta</taxon>
        <taxon>Pterygota</taxon>
        <taxon>Neoptera</taxon>
        <taxon>Paraneoptera</taxon>
        <taxon>Hemiptera</taxon>
        <taxon>Auchenorrhyncha</taxon>
        <taxon>Membracoidea</taxon>
        <taxon>Cicadellidae</taxon>
        <taxon>Cicadellinae</taxon>
        <taxon>Cicadellini</taxon>
        <taxon>Graphocephala</taxon>
    </lineage>
</organism>
<dbReference type="FunFam" id="3.30.160.60:FF:001732">
    <property type="entry name" value="Zgc:162936"/>
    <property type="match status" value="1"/>
</dbReference>
<keyword evidence="5" id="KW-0862">Zinc</keyword>
<feature type="domain" description="C2H2-type" evidence="12">
    <location>
        <begin position="447"/>
        <end position="474"/>
    </location>
</feature>
<name>A0A1B6KAW5_9HEMI</name>
<dbReference type="EMBL" id="GEBQ01031391">
    <property type="protein sequence ID" value="JAT08586.1"/>
    <property type="molecule type" value="Transcribed_RNA"/>
</dbReference>
<reference evidence="13" key="1">
    <citation type="submission" date="2015-11" db="EMBL/GenBank/DDBJ databases">
        <title>De novo transcriptome assembly of four potential Pierce s Disease insect vectors from Arizona vineyards.</title>
        <authorList>
            <person name="Tassone E.E."/>
        </authorList>
    </citation>
    <scope>NUCLEOTIDE SEQUENCE</scope>
</reference>
<feature type="domain" description="C2H2-type" evidence="12">
    <location>
        <begin position="419"/>
        <end position="446"/>
    </location>
</feature>
<evidence type="ECO:0000256" key="10">
    <source>
        <dbReference type="PROSITE-ProRule" id="PRU00042"/>
    </source>
</evidence>
<feature type="domain" description="C2H2-type" evidence="12">
    <location>
        <begin position="198"/>
        <end position="226"/>
    </location>
</feature>
<feature type="domain" description="C2H2-type" evidence="12">
    <location>
        <begin position="531"/>
        <end position="559"/>
    </location>
</feature>
<evidence type="ECO:0000256" key="9">
    <source>
        <dbReference type="ARBA" id="ARBA00023242"/>
    </source>
</evidence>
<evidence type="ECO:0000313" key="13">
    <source>
        <dbReference type="EMBL" id="JAT08586.1"/>
    </source>
</evidence>
<feature type="compositionally biased region" description="Acidic residues" evidence="11">
    <location>
        <begin position="567"/>
        <end position="576"/>
    </location>
</feature>
<dbReference type="Pfam" id="PF13912">
    <property type="entry name" value="zf-C2H2_6"/>
    <property type="match status" value="3"/>
</dbReference>
<feature type="domain" description="C2H2-type" evidence="12">
    <location>
        <begin position="475"/>
        <end position="502"/>
    </location>
</feature>
<dbReference type="Pfam" id="PF00096">
    <property type="entry name" value="zf-C2H2"/>
    <property type="match status" value="7"/>
</dbReference>
<dbReference type="GO" id="GO:0005634">
    <property type="term" value="C:nucleus"/>
    <property type="evidence" value="ECO:0007669"/>
    <property type="project" value="UniProtKB-SubCell"/>
</dbReference>
<dbReference type="GO" id="GO:0045893">
    <property type="term" value="P:positive regulation of DNA-templated transcription"/>
    <property type="evidence" value="ECO:0007669"/>
    <property type="project" value="UniProtKB-ARBA"/>
</dbReference>
<sequence>MIVLCQTTFEELYCKACDRGFPTKSRFVFHLNSHKSHLASLRCDQCWAVFGSEDALYDHVRFQHEPDEQMQCEECSKVFKNEVSLSMHMRRHQTTRAHKCTECGKRFQNAQTLREHLVSHMTVKPYQCHICGAYLSRLSRLRIHLRTHSVKSSKASMKAFKCSVCTQLFPNTKVAFKHAESHAEANINLEELEVTLVFRCEYCDASFQQTSELQEHRKKKHANPKAPNAFTCNVCGAQFSTFARVTTHKLTHGITTESLIVPDEVNKGEETFVIPQYFLCHECDKRCLHYTYMNLHRRFHHAAGKPIFPCNLCGEKFATSWSLTFHKKKQHYEGTGKPVSEVVEGEGNRRSINTLYHCSECDKPYMTETSLELHMKKRHQSGQCENLNSNYICETCGKTFHFKTALEAHADAHKGMKRFECEICERRFTHRPGLIRHMKLHSDEDPLMCEFCGKKFRDRTERDNHRRAHTGERPFMCEVCGRTFHTRAVWLDHSRIHEDIRPYQCHICNQSFRRSYALKNHHLIHTGEKPFACEVCGRTFRLRQTLYSHNKKEHQTPPAQAQAVLPDADDDDDGLSEVDSDNLVTKTFMNKSGEIVITEEVLNSTDIGKPADPWKMESKSVLVSKAKTSTTRRTVTQRGYSLLLKSDPISLTGTR</sequence>
<keyword evidence="9" id="KW-0539">Nucleus</keyword>
<dbReference type="GO" id="GO:0040029">
    <property type="term" value="P:epigenetic regulation of gene expression"/>
    <property type="evidence" value="ECO:0007669"/>
    <property type="project" value="UniProtKB-ARBA"/>
</dbReference>
<dbReference type="GO" id="GO:0008270">
    <property type="term" value="F:zinc ion binding"/>
    <property type="evidence" value="ECO:0007669"/>
    <property type="project" value="UniProtKB-KW"/>
</dbReference>
<dbReference type="FunFam" id="3.30.160.60:FF:000325">
    <property type="entry name" value="ZFP90 zinc finger protein"/>
    <property type="match status" value="1"/>
</dbReference>
<dbReference type="InterPro" id="IPR022755">
    <property type="entry name" value="Znf_C2H2_jaz"/>
</dbReference>
<proteinExistence type="predicted"/>
<evidence type="ECO:0000256" key="6">
    <source>
        <dbReference type="ARBA" id="ARBA00023015"/>
    </source>
</evidence>
<dbReference type="AlphaFoldDB" id="A0A1B6KAW5"/>
<dbReference type="FunFam" id="3.30.160.60:FF:000690">
    <property type="entry name" value="Zinc finger protein 354C"/>
    <property type="match status" value="1"/>
</dbReference>
<dbReference type="PANTHER" id="PTHR47772">
    <property type="entry name" value="ZINC FINGER PROTEIN 200"/>
    <property type="match status" value="1"/>
</dbReference>
<feature type="domain" description="C2H2-type" evidence="12">
    <location>
        <begin position="391"/>
        <end position="418"/>
    </location>
</feature>
<feature type="domain" description="C2H2-type" evidence="12">
    <location>
        <begin position="98"/>
        <end position="125"/>
    </location>
</feature>
<keyword evidence="2" id="KW-0479">Metal-binding</keyword>
<dbReference type="FunFam" id="3.30.160.60:FF:000446">
    <property type="entry name" value="Zinc finger protein"/>
    <property type="match status" value="1"/>
</dbReference>